<keyword evidence="9 11" id="KW-0482">Metalloprotease</keyword>
<dbReference type="Pfam" id="PF17820">
    <property type="entry name" value="PDZ_6"/>
    <property type="match status" value="1"/>
</dbReference>
<dbReference type="OrthoDB" id="9782003at2"/>
<dbReference type="InterPro" id="IPR004387">
    <property type="entry name" value="Pept_M50_Zn"/>
</dbReference>
<keyword evidence="7 11" id="KW-0862">Zinc</keyword>
<evidence type="ECO:0000313" key="13">
    <source>
        <dbReference type="EMBL" id="GEK48595.1"/>
    </source>
</evidence>
<keyword evidence="10 11" id="KW-0472">Membrane</keyword>
<keyword evidence="8 11" id="KW-1133">Transmembrane helix</keyword>
<dbReference type="SUPFAM" id="SSF50156">
    <property type="entry name" value="PDZ domain-like"/>
    <property type="match status" value="2"/>
</dbReference>
<dbReference type="GO" id="GO:0016020">
    <property type="term" value="C:membrane"/>
    <property type="evidence" value="ECO:0007669"/>
    <property type="project" value="UniProtKB-SubCell"/>
</dbReference>
<evidence type="ECO:0000256" key="10">
    <source>
        <dbReference type="ARBA" id="ARBA00023136"/>
    </source>
</evidence>
<evidence type="ECO:0000313" key="14">
    <source>
        <dbReference type="Proteomes" id="UP000321275"/>
    </source>
</evidence>
<comment type="cofactor">
    <cofactor evidence="1 11">
        <name>Zn(2+)</name>
        <dbReference type="ChEBI" id="CHEBI:29105"/>
    </cofactor>
</comment>
<dbReference type="Pfam" id="PF02163">
    <property type="entry name" value="Peptidase_M50"/>
    <property type="match status" value="1"/>
</dbReference>
<dbReference type="NCBIfam" id="TIGR00054">
    <property type="entry name" value="RIP metalloprotease RseP"/>
    <property type="match status" value="1"/>
</dbReference>
<dbReference type="EMBL" id="BJUK01000041">
    <property type="protein sequence ID" value="GEK48595.1"/>
    <property type="molecule type" value="Genomic_DNA"/>
</dbReference>
<evidence type="ECO:0000256" key="8">
    <source>
        <dbReference type="ARBA" id="ARBA00022989"/>
    </source>
</evidence>
<feature type="transmembrane region" description="Helical" evidence="11">
    <location>
        <begin position="6"/>
        <end position="28"/>
    </location>
</feature>
<dbReference type="Gene3D" id="2.30.42.10">
    <property type="match status" value="2"/>
</dbReference>
<keyword evidence="5 11" id="KW-0812">Transmembrane</keyword>
<keyword evidence="14" id="KW-1185">Reference proteome</keyword>
<dbReference type="CDD" id="cd06163">
    <property type="entry name" value="S2P-M50_PDZ_RseP-like"/>
    <property type="match status" value="2"/>
</dbReference>
<name>A0A510XDI1_9GAMM</name>
<proteinExistence type="inferred from homology"/>
<feature type="domain" description="PDZ" evidence="12">
    <location>
        <begin position="114"/>
        <end position="186"/>
    </location>
</feature>
<gene>
    <name evidence="13" type="ORF">HPA02_28780</name>
</gene>
<dbReference type="SMART" id="SM00228">
    <property type="entry name" value="PDZ"/>
    <property type="match status" value="2"/>
</dbReference>
<dbReference type="EC" id="3.4.24.-" evidence="11"/>
<evidence type="ECO:0000256" key="4">
    <source>
        <dbReference type="ARBA" id="ARBA00022670"/>
    </source>
</evidence>
<dbReference type="GO" id="GO:0046872">
    <property type="term" value="F:metal ion binding"/>
    <property type="evidence" value="ECO:0007669"/>
    <property type="project" value="UniProtKB-KW"/>
</dbReference>
<evidence type="ECO:0000256" key="5">
    <source>
        <dbReference type="ARBA" id="ARBA00022692"/>
    </source>
</evidence>
<feature type="transmembrane region" description="Helical" evidence="11">
    <location>
        <begin position="424"/>
        <end position="446"/>
    </location>
</feature>
<comment type="subcellular location">
    <subcellularLocation>
        <location evidence="2">Membrane</location>
        <topology evidence="2">Multi-pass membrane protein</topology>
    </subcellularLocation>
</comment>
<dbReference type="Proteomes" id="UP000321275">
    <property type="component" value="Unassembled WGS sequence"/>
</dbReference>
<keyword evidence="11" id="KW-0479">Metal-binding</keyword>
<dbReference type="InterPro" id="IPR001478">
    <property type="entry name" value="PDZ"/>
</dbReference>
<keyword evidence="4 13" id="KW-0645">Protease</keyword>
<feature type="transmembrane region" description="Helical" evidence="11">
    <location>
        <begin position="93"/>
        <end position="118"/>
    </location>
</feature>
<comment type="similarity">
    <text evidence="3 11">Belongs to the peptidase M50B family.</text>
</comment>
<dbReference type="PANTHER" id="PTHR42837">
    <property type="entry name" value="REGULATOR OF SIGMA-E PROTEASE RSEP"/>
    <property type="match status" value="1"/>
</dbReference>
<evidence type="ECO:0000256" key="7">
    <source>
        <dbReference type="ARBA" id="ARBA00022833"/>
    </source>
</evidence>
<evidence type="ECO:0000256" key="11">
    <source>
        <dbReference type="RuleBase" id="RU362031"/>
    </source>
</evidence>
<dbReference type="GO" id="GO:0004222">
    <property type="term" value="F:metalloendopeptidase activity"/>
    <property type="evidence" value="ECO:0007669"/>
    <property type="project" value="InterPro"/>
</dbReference>
<evidence type="ECO:0000256" key="3">
    <source>
        <dbReference type="ARBA" id="ARBA00007931"/>
    </source>
</evidence>
<accession>A0A510XDI1</accession>
<comment type="caution">
    <text evidence="13">The sequence shown here is derived from an EMBL/GenBank/DDBJ whole genome shotgun (WGS) entry which is preliminary data.</text>
</comment>
<evidence type="ECO:0000256" key="6">
    <source>
        <dbReference type="ARBA" id="ARBA00022801"/>
    </source>
</evidence>
<dbReference type="PANTHER" id="PTHR42837:SF2">
    <property type="entry name" value="MEMBRANE METALLOPROTEASE ARASP2, CHLOROPLASTIC-RELATED"/>
    <property type="match status" value="1"/>
</dbReference>
<evidence type="ECO:0000256" key="2">
    <source>
        <dbReference type="ARBA" id="ARBA00004141"/>
    </source>
</evidence>
<evidence type="ECO:0000256" key="9">
    <source>
        <dbReference type="ARBA" id="ARBA00023049"/>
    </source>
</evidence>
<reference evidence="13 14" key="1">
    <citation type="submission" date="2019-07" db="EMBL/GenBank/DDBJ databases">
        <title>Whole genome shotgun sequence of Halomonas pacifica NBRC 102220.</title>
        <authorList>
            <person name="Hosoyama A."/>
            <person name="Uohara A."/>
            <person name="Ohji S."/>
            <person name="Ichikawa N."/>
        </authorList>
    </citation>
    <scope>NUCLEOTIDE SEQUENCE [LARGE SCALE GENOMIC DNA]</scope>
    <source>
        <strain evidence="13 14">NBRC 102220</strain>
    </source>
</reference>
<dbReference type="InterPro" id="IPR036034">
    <property type="entry name" value="PDZ_sf"/>
</dbReference>
<feature type="domain" description="PDZ" evidence="12">
    <location>
        <begin position="211"/>
        <end position="280"/>
    </location>
</feature>
<dbReference type="GO" id="GO:0006508">
    <property type="term" value="P:proteolysis"/>
    <property type="evidence" value="ECO:0007669"/>
    <property type="project" value="UniProtKB-KW"/>
</dbReference>
<feature type="transmembrane region" description="Helical" evidence="11">
    <location>
        <begin position="383"/>
        <end position="412"/>
    </location>
</feature>
<organism evidence="13 14">
    <name type="scientific">Bisbaumannia pacifica</name>
    <dbReference type="NCBI Taxonomy" id="77098"/>
    <lineage>
        <taxon>Bacteria</taxon>
        <taxon>Pseudomonadati</taxon>
        <taxon>Pseudomonadota</taxon>
        <taxon>Gammaproteobacteria</taxon>
        <taxon>Oceanospirillales</taxon>
        <taxon>Halomonadaceae</taxon>
        <taxon>Bisbaumannia</taxon>
    </lineage>
</organism>
<dbReference type="InterPro" id="IPR008915">
    <property type="entry name" value="Peptidase_M50"/>
</dbReference>
<keyword evidence="6 11" id="KW-0378">Hydrolase</keyword>
<evidence type="ECO:0000256" key="1">
    <source>
        <dbReference type="ARBA" id="ARBA00001947"/>
    </source>
</evidence>
<protein>
    <recommendedName>
        <fullName evidence="11">Zinc metalloprotease</fullName>
        <ecNumber evidence="11">3.4.24.-</ecNumber>
    </recommendedName>
</protein>
<evidence type="ECO:0000259" key="12">
    <source>
        <dbReference type="SMART" id="SM00228"/>
    </source>
</evidence>
<sequence length="451" mass="48820">MGVIQNVLAVIVVLGLLITFHEYGHYWVAKRCGVKVLRFSVGFGKPLWSRTDRHGTEFAVAAIPLGGYVKMLDEREGPVAPDERHRAFNNQSVWARIAIVVAGPLANFLLAIVAYWLLFVVGTTTVAPVVGAVTPDSPAARGGLASGQEIVAIQGERVRSWEEVNLKLVAVIGHSGELRFSIRDEGSEVIRERGLPVENYLVRQDPPRPLSSLGFTPWRPAFPAELGQVLEGEAAAAAGLEPGDRIHRIDGEGIDDWTHFVEVVRAHPGEALDLEVQRGDERLSLTLVPGRNERETGSAVGYIGAGVASVAWPEEYRREVRYGPLAALGQSLSRTGEMSLLTLDAIRKMLVGLISPSNLSGPITIARVAGDTARSGLESFISFMAYLSISLGILNLLPIPVLDGGHLAYYVIEALRGRPVSEKAQAIGLRIGLALVGSLMFMALYFDLMRL</sequence>
<dbReference type="RefSeq" id="WP_146803927.1">
    <property type="nucleotide sequence ID" value="NZ_BJUK01000041.1"/>
</dbReference>
<dbReference type="InterPro" id="IPR041489">
    <property type="entry name" value="PDZ_6"/>
</dbReference>
<dbReference type="AlphaFoldDB" id="A0A510XDI1"/>